<proteinExistence type="inferred from homology"/>
<evidence type="ECO:0000313" key="14">
    <source>
        <dbReference type="Proteomes" id="UP000250266"/>
    </source>
</evidence>
<feature type="compositionally biased region" description="Basic and acidic residues" evidence="10">
    <location>
        <begin position="485"/>
        <end position="494"/>
    </location>
</feature>
<feature type="compositionally biased region" description="Polar residues" evidence="10">
    <location>
        <begin position="444"/>
        <end position="470"/>
    </location>
</feature>
<feature type="transmembrane region" description="Helical" evidence="11">
    <location>
        <begin position="312"/>
        <end position="332"/>
    </location>
</feature>
<feature type="transmembrane region" description="Helical" evidence="11">
    <location>
        <begin position="280"/>
        <end position="300"/>
    </location>
</feature>
<feature type="compositionally biased region" description="Basic and acidic residues" evidence="10">
    <location>
        <begin position="19"/>
        <end position="31"/>
    </location>
</feature>
<evidence type="ECO:0000259" key="12">
    <source>
        <dbReference type="PROSITE" id="PS50922"/>
    </source>
</evidence>
<feature type="region of interest" description="Disordered" evidence="10">
    <location>
        <begin position="1"/>
        <end position="47"/>
    </location>
</feature>
<dbReference type="AlphaFoldDB" id="A0A8E2E0B0"/>
<sequence>MAQSSLEPFPALSPSHQFVRRENSRSHTSDNRRRRKSSGLGGELPGDNDVAAFATLSNSSMPATISRVSSEKSSRRSKRRTIKKFFRRWKAISFRHTWVNPLILCLIVVSLYLIHPNPSNPISAALFLSYPLPNEPGSVGPLQYGKGRRDFAFVAFYTVFLSFTREFLMQRIIRPLAIRAGIKSRAKQARFMEQLYTAIYFGIFGPFGLWVMSRTPIWYFNTAAMYEGYPHKTHEGFFKAYYLLQASYWAQQMIVLLLMLEKPRKDFKELVAHHCITLSLIWLSYRFHFTYMGIAVYITHDISDFFLATSKVLNYIDSSIVGPYFFVFVCVWTYMRHYINLNILYSILTEFAVIGPFELNWDTQQYKCLLSQVISFSLLAALQAVNLFWLFLIFRIAYRFVSTWGEIEDERSEYEDSGTEMAVEDEPVKETNGPKEGQALRLNGNANGYANGKTNGKANGKINGSPNGTNPEVMVNGIPLPRTPSPDERQKEPGTIKSRLRERKKR</sequence>
<feature type="transmembrane region" description="Helical" evidence="11">
    <location>
        <begin position="195"/>
        <end position="220"/>
    </location>
</feature>
<evidence type="ECO:0000256" key="6">
    <source>
        <dbReference type="ARBA" id="ARBA00022989"/>
    </source>
</evidence>
<evidence type="ECO:0000313" key="13">
    <source>
        <dbReference type="EMBL" id="OCK74918.1"/>
    </source>
</evidence>
<evidence type="ECO:0000256" key="11">
    <source>
        <dbReference type="SAM" id="Phobius"/>
    </source>
</evidence>
<dbReference type="EMBL" id="KV745392">
    <property type="protein sequence ID" value="OCK74918.1"/>
    <property type="molecule type" value="Genomic_DNA"/>
</dbReference>
<dbReference type="Pfam" id="PF03798">
    <property type="entry name" value="TRAM_LAG1_CLN8"/>
    <property type="match status" value="1"/>
</dbReference>
<feature type="transmembrane region" description="Helical" evidence="11">
    <location>
        <begin position="369"/>
        <end position="394"/>
    </location>
</feature>
<feature type="region of interest" description="Disordered" evidence="10">
    <location>
        <begin position="412"/>
        <end position="506"/>
    </location>
</feature>
<feature type="transmembrane region" description="Helical" evidence="11">
    <location>
        <begin position="151"/>
        <end position="168"/>
    </location>
</feature>
<gene>
    <name evidence="13" type="ORF">K432DRAFT_309707</name>
</gene>
<protein>
    <submittedName>
        <fullName evidence="13">LAG1-domain-containing protein</fullName>
    </submittedName>
</protein>
<dbReference type="PANTHER" id="PTHR12560:SF11">
    <property type="entry name" value="CERAMIDE SYNTHASE LAC1-RELATED"/>
    <property type="match status" value="1"/>
</dbReference>
<evidence type="ECO:0000256" key="10">
    <source>
        <dbReference type="SAM" id="MobiDB-lite"/>
    </source>
</evidence>
<feature type="domain" description="TLC" evidence="12">
    <location>
        <begin position="186"/>
        <end position="402"/>
    </location>
</feature>
<dbReference type="GO" id="GO:0046513">
    <property type="term" value="P:ceramide biosynthetic process"/>
    <property type="evidence" value="ECO:0007669"/>
    <property type="project" value="InterPro"/>
</dbReference>
<dbReference type="PANTHER" id="PTHR12560">
    <property type="entry name" value="LONGEVITY ASSURANCE FACTOR 1 LAG1"/>
    <property type="match status" value="1"/>
</dbReference>
<feature type="transmembrane region" description="Helical" evidence="11">
    <location>
        <begin position="240"/>
        <end position="260"/>
    </location>
</feature>
<feature type="transmembrane region" description="Helical" evidence="11">
    <location>
        <begin position="97"/>
        <end position="114"/>
    </location>
</feature>
<keyword evidence="6 11" id="KW-1133">Transmembrane helix</keyword>
<evidence type="ECO:0000256" key="4">
    <source>
        <dbReference type="ARBA" id="ARBA00022692"/>
    </source>
</evidence>
<dbReference type="PROSITE" id="PS50922">
    <property type="entry name" value="TLC"/>
    <property type="match status" value="1"/>
</dbReference>
<keyword evidence="5" id="KW-0256">Endoplasmic reticulum</keyword>
<dbReference type="InterPro" id="IPR016439">
    <property type="entry name" value="Lag1/Lac1-like"/>
</dbReference>
<dbReference type="Proteomes" id="UP000250266">
    <property type="component" value="Unassembled WGS sequence"/>
</dbReference>
<feature type="compositionally biased region" description="Acidic residues" evidence="10">
    <location>
        <begin position="412"/>
        <end position="425"/>
    </location>
</feature>
<dbReference type="InterPro" id="IPR006634">
    <property type="entry name" value="TLC-dom"/>
</dbReference>
<organism evidence="13 14">
    <name type="scientific">Lepidopterella palustris CBS 459.81</name>
    <dbReference type="NCBI Taxonomy" id="1314670"/>
    <lineage>
        <taxon>Eukaryota</taxon>
        <taxon>Fungi</taxon>
        <taxon>Dikarya</taxon>
        <taxon>Ascomycota</taxon>
        <taxon>Pezizomycotina</taxon>
        <taxon>Dothideomycetes</taxon>
        <taxon>Pleosporomycetidae</taxon>
        <taxon>Mytilinidiales</taxon>
        <taxon>Argynnaceae</taxon>
        <taxon>Lepidopterella</taxon>
    </lineage>
</organism>
<evidence type="ECO:0000256" key="2">
    <source>
        <dbReference type="ARBA" id="ARBA00009808"/>
    </source>
</evidence>
<keyword evidence="4 9" id="KW-0812">Transmembrane</keyword>
<dbReference type="GO" id="GO:0050291">
    <property type="term" value="F:sphingosine N-acyltransferase activity"/>
    <property type="evidence" value="ECO:0007669"/>
    <property type="project" value="InterPro"/>
</dbReference>
<dbReference type="SMART" id="SM00724">
    <property type="entry name" value="TLC"/>
    <property type="match status" value="1"/>
</dbReference>
<keyword evidence="14" id="KW-1185">Reference proteome</keyword>
<evidence type="ECO:0000256" key="5">
    <source>
        <dbReference type="ARBA" id="ARBA00022824"/>
    </source>
</evidence>
<keyword evidence="8" id="KW-0325">Glycoprotein</keyword>
<feature type="transmembrane region" description="Helical" evidence="11">
    <location>
        <begin position="339"/>
        <end position="357"/>
    </location>
</feature>
<keyword evidence="3" id="KW-0808">Transferase</keyword>
<dbReference type="OrthoDB" id="3053196at2759"/>
<reference evidence="13 14" key="1">
    <citation type="journal article" date="2016" name="Nat. Commun.">
        <title>Ectomycorrhizal ecology is imprinted in the genome of the dominant symbiotic fungus Cenococcum geophilum.</title>
        <authorList>
            <consortium name="DOE Joint Genome Institute"/>
            <person name="Peter M."/>
            <person name="Kohler A."/>
            <person name="Ohm R.A."/>
            <person name="Kuo A."/>
            <person name="Krutzmann J."/>
            <person name="Morin E."/>
            <person name="Arend M."/>
            <person name="Barry K.W."/>
            <person name="Binder M."/>
            <person name="Choi C."/>
            <person name="Clum A."/>
            <person name="Copeland A."/>
            <person name="Grisel N."/>
            <person name="Haridas S."/>
            <person name="Kipfer T."/>
            <person name="LaButti K."/>
            <person name="Lindquist E."/>
            <person name="Lipzen A."/>
            <person name="Maire R."/>
            <person name="Meier B."/>
            <person name="Mihaltcheva S."/>
            <person name="Molinier V."/>
            <person name="Murat C."/>
            <person name="Poggeler S."/>
            <person name="Quandt C.A."/>
            <person name="Sperisen C."/>
            <person name="Tritt A."/>
            <person name="Tisserant E."/>
            <person name="Crous P.W."/>
            <person name="Henrissat B."/>
            <person name="Nehls U."/>
            <person name="Egli S."/>
            <person name="Spatafora J.W."/>
            <person name="Grigoriev I.V."/>
            <person name="Martin F.M."/>
        </authorList>
    </citation>
    <scope>NUCLEOTIDE SEQUENCE [LARGE SCALE GENOMIC DNA]</scope>
    <source>
        <strain evidence="13 14">CBS 459.81</strain>
    </source>
</reference>
<evidence type="ECO:0000256" key="8">
    <source>
        <dbReference type="ARBA" id="ARBA00023180"/>
    </source>
</evidence>
<keyword evidence="7 9" id="KW-0472">Membrane</keyword>
<comment type="subcellular location">
    <subcellularLocation>
        <location evidence="1">Endoplasmic reticulum membrane</location>
        <topology evidence="1">Multi-pass membrane protein</topology>
    </subcellularLocation>
</comment>
<evidence type="ECO:0000256" key="3">
    <source>
        <dbReference type="ARBA" id="ARBA00022679"/>
    </source>
</evidence>
<evidence type="ECO:0000256" key="9">
    <source>
        <dbReference type="PROSITE-ProRule" id="PRU00205"/>
    </source>
</evidence>
<accession>A0A8E2E0B0</accession>
<name>A0A8E2E0B0_9PEZI</name>
<comment type="similarity">
    <text evidence="2">Belongs to the sphingosine N-acyltransferase family.</text>
</comment>
<evidence type="ECO:0000256" key="1">
    <source>
        <dbReference type="ARBA" id="ARBA00004477"/>
    </source>
</evidence>
<evidence type="ECO:0000256" key="7">
    <source>
        <dbReference type="ARBA" id="ARBA00023136"/>
    </source>
</evidence>
<dbReference type="GO" id="GO:0005789">
    <property type="term" value="C:endoplasmic reticulum membrane"/>
    <property type="evidence" value="ECO:0007669"/>
    <property type="project" value="UniProtKB-SubCell"/>
</dbReference>